<evidence type="ECO:0000313" key="1">
    <source>
        <dbReference type="EMBL" id="SOC24091.1"/>
    </source>
</evidence>
<proteinExistence type="predicted"/>
<accession>A0A285TND2</accession>
<dbReference type="Pfam" id="PF18982">
    <property type="entry name" value="JetA"/>
    <property type="match status" value="1"/>
</dbReference>
<keyword evidence="2" id="KW-1185">Reference proteome</keyword>
<name>A0A285TND2_9BACL</name>
<dbReference type="AlphaFoldDB" id="A0A285TND2"/>
<sequence>MDTYKLFMHIPENFFSILSGKLKELHTDLLFLIYEQYKKSIFVIDRDVIVDLFIEYFETHDMEYADEEDNNLRDAKERAFHYISKFNHHGWITQEHYLDYSVKISIPDYSIKMLETFHKISTGYQMEFSGHVLSIYQNLMGEEGQTYVAIHQAYQTTKELTDGLKGLNHNIKKYTEKLLDVDDIKEILKQIFDEYELKVLGSHYYRLKSSDHISKYRTKIIKKVRDFSFNHVLVAEQARLMAKDKFSPDISTAESEIFEWLDAIERSFGMMDEILGEIDSRNQKYHRVATQRVKMKVGQTQNFSSKINKILLYLSEQIKENGDRKLIDEEFSSQIQLFKQESLEESSYKYPSQARPKINPTAVQMPIINTDIKQKKMDKFKERLKEEKTIKDINSYVNKVMQDKRELTLSEFPMDNKEEWVNLIYSILYSKSKKANYSLSKPDKLNRVTETEQGIVPNQKIIRK</sequence>
<organism evidence="1 2">
    <name type="scientific">Ureibacillus xyleni</name>
    <dbReference type="NCBI Taxonomy" id="614648"/>
    <lineage>
        <taxon>Bacteria</taxon>
        <taxon>Bacillati</taxon>
        <taxon>Bacillota</taxon>
        <taxon>Bacilli</taxon>
        <taxon>Bacillales</taxon>
        <taxon>Caryophanaceae</taxon>
        <taxon>Ureibacillus</taxon>
    </lineage>
</organism>
<dbReference type="InterPro" id="IPR043773">
    <property type="entry name" value="JetA"/>
</dbReference>
<dbReference type="OrthoDB" id="9807828at2"/>
<dbReference type="Proteomes" id="UP000219636">
    <property type="component" value="Unassembled WGS sequence"/>
</dbReference>
<gene>
    <name evidence="1" type="ORF">SAMN05880501_11691</name>
</gene>
<dbReference type="EMBL" id="OBMQ01000016">
    <property type="protein sequence ID" value="SOC24091.1"/>
    <property type="molecule type" value="Genomic_DNA"/>
</dbReference>
<reference evidence="2" key="1">
    <citation type="submission" date="2017-08" db="EMBL/GenBank/DDBJ databases">
        <authorList>
            <person name="Varghese N."/>
            <person name="Submissions S."/>
        </authorList>
    </citation>
    <scope>NUCLEOTIDE SEQUENCE [LARGE SCALE GENOMIC DNA]</scope>
    <source>
        <strain evidence="2">JC22</strain>
    </source>
</reference>
<dbReference type="RefSeq" id="WP_097075024.1">
    <property type="nucleotide sequence ID" value="NZ_OBMQ01000016.1"/>
</dbReference>
<protein>
    <submittedName>
        <fullName evidence="1">Uncharacterized protein</fullName>
    </submittedName>
</protein>
<evidence type="ECO:0000313" key="2">
    <source>
        <dbReference type="Proteomes" id="UP000219636"/>
    </source>
</evidence>